<comment type="caution">
    <text evidence="1">The sequence shown here is derived from an EMBL/GenBank/DDBJ whole genome shotgun (WGS) entry which is preliminary data.</text>
</comment>
<evidence type="ECO:0000313" key="2">
    <source>
        <dbReference type="Proteomes" id="UP000610558"/>
    </source>
</evidence>
<dbReference type="Proteomes" id="UP000610558">
    <property type="component" value="Unassembled WGS sequence"/>
</dbReference>
<sequence>MSAITFEPAQASSGQAVVGKVTLSRAVATGGVTVPLRSPDGSSLRLPSSVSVPAGANFVNFNITAPVVTQLRTIGVEAPLGGVVQAGFLRVEPAPLAIASFTLPAEIFSEGTAGQGRITLNRPLTRNFSDPITLASDNANVTVNATVLGRSGDTVITFPVTVRNIPAGSPSVPFKISATLGDSVKSATSKALGRQVLVDRVAVPPAQSVVSGQNPTEGQVFLSVASLEPTEVILLSSSLHLEVPATVKVPANQVMATFPVTGKGLATGAASVTAVLSARLNGGNQRIVNVIVRSPEALVARVEAPATILSDAPPQNGQVTLEGPSQSATSVALRSNFQPLRVPASVVIPAGQTVGIFPISASGIAEGARPFSGTISASTPVPGSAVRTASVSVTAPPPSITIRELAFTPPGPLTAPSSTTGNVTLSGPAPAGGTRVFVGVVQGHSFTSVSPNAVTIPAGATTGQFQVHVTTDIRSDASRTPMDAGLSCISTNIGSQVGVRSCVSVGK</sequence>
<reference evidence="1" key="1">
    <citation type="submission" date="2020-09" db="EMBL/GenBank/DDBJ databases">
        <authorList>
            <person name="Yoon J.-W."/>
        </authorList>
    </citation>
    <scope>NUCLEOTIDE SEQUENCE</scope>
    <source>
        <strain evidence="1">KMU-158</strain>
    </source>
</reference>
<dbReference type="AlphaFoldDB" id="A0A927C222"/>
<evidence type="ECO:0000313" key="1">
    <source>
        <dbReference type="EMBL" id="MBD2859844.1"/>
    </source>
</evidence>
<organism evidence="1 2">
    <name type="scientific">Spongiibacter pelagi</name>
    <dbReference type="NCBI Taxonomy" id="2760804"/>
    <lineage>
        <taxon>Bacteria</taxon>
        <taxon>Pseudomonadati</taxon>
        <taxon>Pseudomonadota</taxon>
        <taxon>Gammaproteobacteria</taxon>
        <taxon>Cellvibrionales</taxon>
        <taxon>Spongiibacteraceae</taxon>
        <taxon>Spongiibacter</taxon>
    </lineage>
</organism>
<dbReference type="EMBL" id="JACXLD010000007">
    <property type="protein sequence ID" value="MBD2859844.1"/>
    <property type="molecule type" value="Genomic_DNA"/>
</dbReference>
<proteinExistence type="predicted"/>
<dbReference type="RefSeq" id="WP_190766087.1">
    <property type="nucleotide sequence ID" value="NZ_JACXLD010000007.1"/>
</dbReference>
<accession>A0A927C222</accession>
<name>A0A927C222_9GAMM</name>
<keyword evidence="2" id="KW-1185">Reference proteome</keyword>
<protein>
    <submittedName>
        <fullName evidence="1">Uncharacterized protein</fullName>
    </submittedName>
</protein>
<gene>
    <name evidence="1" type="ORF">IB286_12595</name>
</gene>